<dbReference type="GO" id="GO:0006412">
    <property type="term" value="P:translation"/>
    <property type="evidence" value="ECO:0007669"/>
    <property type="project" value="InterPro"/>
</dbReference>
<dbReference type="PANTHER" id="PTHR48277">
    <property type="entry name" value="MITOCHONDRIAL RIBOSOMAL PROTEIN S5"/>
    <property type="match status" value="1"/>
</dbReference>
<evidence type="ECO:0000256" key="7">
    <source>
        <dbReference type="ARBA" id="ARBA00041606"/>
    </source>
</evidence>
<dbReference type="InParanoid" id="A0A316YLM3"/>
<evidence type="ECO:0000256" key="6">
    <source>
        <dbReference type="ARBA" id="ARBA00039335"/>
    </source>
</evidence>
<comment type="subcellular location">
    <subcellularLocation>
        <location evidence="1">Mitochondrion</location>
    </subcellularLocation>
</comment>
<dbReference type="FunFam" id="3.30.230.10:FF:000002">
    <property type="entry name" value="30S ribosomal protein S5"/>
    <property type="match status" value="1"/>
</dbReference>
<dbReference type="Gene3D" id="3.30.160.20">
    <property type="match status" value="1"/>
</dbReference>
<sequence>MDSFPSLLDRPDPVLDSGKAFYNEPSSTSAHKSSVIFYNSPRYFEPTRPTAASLILSGSDDGGDEVDSAAYLSTVTPLTSAEVNNLYRHTLTVKRVVRMTGKGKQPKMASLVVAGNGRGLVGYGEGKDLNAGKASRKAFHEAVKTLDYVERYDGRTIPAEVRGKWGATTVTLRPRPAGFGLQVPPSIHAIARSCGISDLSASILGSTNPYNVVKATLQLLWGGTAPLGLGDGIGGAMRRKDRGVGMRTVRDIEMARGRRLREVPQN</sequence>
<dbReference type="EMBL" id="KZ819636">
    <property type="protein sequence ID" value="PWN90091.1"/>
    <property type="molecule type" value="Genomic_DNA"/>
</dbReference>
<evidence type="ECO:0000256" key="4">
    <source>
        <dbReference type="ARBA" id="ARBA00023128"/>
    </source>
</evidence>
<keyword evidence="5 8" id="KW-0687">Ribonucleoprotein</keyword>
<keyword evidence="12" id="KW-1185">Reference proteome</keyword>
<dbReference type="STRING" id="215250.A0A316YLM3"/>
<evidence type="ECO:0000256" key="5">
    <source>
        <dbReference type="ARBA" id="ARBA00023274"/>
    </source>
</evidence>
<dbReference type="SUPFAM" id="SSF54211">
    <property type="entry name" value="Ribosomal protein S5 domain 2-like"/>
    <property type="match status" value="1"/>
</dbReference>
<dbReference type="OrthoDB" id="309483at2759"/>
<dbReference type="GO" id="GO:0005743">
    <property type="term" value="C:mitochondrial inner membrane"/>
    <property type="evidence" value="ECO:0007669"/>
    <property type="project" value="UniProtKB-ARBA"/>
</dbReference>
<dbReference type="Pfam" id="PF03719">
    <property type="entry name" value="Ribosomal_S5_C"/>
    <property type="match status" value="1"/>
</dbReference>
<dbReference type="PANTHER" id="PTHR48277:SF1">
    <property type="entry name" value="MITOCHONDRIAL RIBOSOMAL PROTEIN S5"/>
    <property type="match status" value="1"/>
</dbReference>
<reference evidence="11 12" key="1">
    <citation type="journal article" date="2018" name="Mol. Biol. Evol.">
        <title>Broad Genomic Sampling Reveals a Smut Pathogenic Ancestry of the Fungal Clade Ustilaginomycotina.</title>
        <authorList>
            <person name="Kijpornyongpan T."/>
            <person name="Mondo S.J."/>
            <person name="Barry K."/>
            <person name="Sandor L."/>
            <person name="Lee J."/>
            <person name="Lipzen A."/>
            <person name="Pangilinan J."/>
            <person name="LaButti K."/>
            <person name="Hainaut M."/>
            <person name="Henrissat B."/>
            <person name="Grigoriev I.V."/>
            <person name="Spatafora J.W."/>
            <person name="Aime M.C."/>
        </authorList>
    </citation>
    <scope>NUCLEOTIDE SEQUENCE [LARGE SCALE GENOMIC DNA]</scope>
    <source>
        <strain evidence="11 12">MCA 4198</strain>
    </source>
</reference>
<dbReference type="GO" id="GO:0003723">
    <property type="term" value="F:RNA binding"/>
    <property type="evidence" value="ECO:0007669"/>
    <property type="project" value="InterPro"/>
</dbReference>
<comment type="similarity">
    <text evidence="2 9">Belongs to the universal ribosomal protein uS5 family.</text>
</comment>
<keyword evidence="3 8" id="KW-0689">Ribosomal protein</keyword>
<dbReference type="SUPFAM" id="SSF54768">
    <property type="entry name" value="dsRNA-binding domain-like"/>
    <property type="match status" value="1"/>
</dbReference>
<evidence type="ECO:0000256" key="2">
    <source>
        <dbReference type="ARBA" id="ARBA00008945"/>
    </source>
</evidence>
<dbReference type="GO" id="GO:0005763">
    <property type="term" value="C:mitochondrial small ribosomal subunit"/>
    <property type="evidence" value="ECO:0007669"/>
    <property type="project" value="UniProtKB-ARBA"/>
</dbReference>
<accession>A0A316YLM3</accession>
<keyword evidence="4" id="KW-0496">Mitochondrion</keyword>
<dbReference type="PROSITE" id="PS50881">
    <property type="entry name" value="S5_DSRBD"/>
    <property type="match status" value="1"/>
</dbReference>
<evidence type="ECO:0000256" key="1">
    <source>
        <dbReference type="ARBA" id="ARBA00004173"/>
    </source>
</evidence>
<dbReference type="Pfam" id="PF00333">
    <property type="entry name" value="Ribosomal_S5"/>
    <property type="match status" value="1"/>
</dbReference>
<dbReference type="GeneID" id="37040720"/>
<dbReference type="InterPro" id="IPR014721">
    <property type="entry name" value="Ribsml_uS5_D2-typ_fold_subgr"/>
</dbReference>
<gene>
    <name evidence="11" type="ORF">FA10DRAFT_229688</name>
</gene>
<dbReference type="GO" id="GO:0003735">
    <property type="term" value="F:structural constituent of ribosome"/>
    <property type="evidence" value="ECO:0007669"/>
    <property type="project" value="UniProtKB-UniRule"/>
</dbReference>
<dbReference type="InterPro" id="IPR005324">
    <property type="entry name" value="Ribosomal_uS5_C"/>
</dbReference>
<dbReference type="AlphaFoldDB" id="A0A316YLM3"/>
<organism evidence="11 12">
    <name type="scientific">Acaromyces ingoldii</name>
    <dbReference type="NCBI Taxonomy" id="215250"/>
    <lineage>
        <taxon>Eukaryota</taxon>
        <taxon>Fungi</taxon>
        <taxon>Dikarya</taxon>
        <taxon>Basidiomycota</taxon>
        <taxon>Ustilaginomycotina</taxon>
        <taxon>Exobasidiomycetes</taxon>
        <taxon>Exobasidiales</taxon>
        <taxon>Cryptobasidiaceae</taxon>
        <taxon>Acaromyces</taxon>
    </lineage>
</organism>
<proteinExistence type="inferred from homology"/>
<evidence type="ECO:0000259" key="10">
    <source>
        <dbReference type="PROSITE" id="PS50881"/>
    </source>
</evidence>
<evidence type="ECO:0000256" key="8">
    <source>
        <dbReference type="PROSITE-ProRule" id="PRU00268"/>
    </source>
</evidence>
<dbReference type="Proteomes" id="UP000245768">
    <property type="component" value="Unassembled WGS sequence"/>
</dbReference>
<dbReference type="InterPro" id="IPR013810">
    <property type="entry name" value="Ribosomal_uS5_N"/>
</dbReference>
<feature type="domain" description="S5 DRBM" evidence="10">
    <location>
        <begin position="86"/>
        <end position="149"/>
    </location>
</feature>
<dbReference type="InterPro" id="IPR000851">
    <property type="entry name" value="Ribosomal_uS5"/>
</dbReference>
<dbReference type="RefSeq" id="XP_025377289.1">
    <property type="nucleotide sequence ID" value="XM_025518804.1"/>
</dbReference>
<dbReference type="Gene3D" id="3.30.230.10">
    <property type="match status" value="1"/>
</dbReference>
<dbReference type="InterPro" id="IPR020568">
    <property type="entry name" value="Ribosomal_Su5_D2-typ_SF"/>
</dbReference>
<evidence type="ECO:0000313" key="12">
    <source>
        <dbReference type="Proteomes" id="UP000245768"/>
    </source>
</evidence>
<evidence type="ECO:0000313" key="11">
    <source>
        <dbReference type="EMBL" id="PWN90091.1"/>
    </source>
</evidence>
<dbReference type="FunFam" id="3.30.160.20:FF:000022">
    <property type="entry name" value="28S ribosomal protein S5, mitochondrial"/>
    <property type="match status" value="1"/>
</dbReference>
<evidence type="ECO:0000256" key="3">
    <source>
        <dbReference type="ARBA" id="ARBA00022980"/>
    </source>
</evidence>
<evidence type="ECO:0000256" key="9">
    <source>
        <dbReference type="RuleBase" id="RU003823"/>
    </source>
</evidence>
<name>A0A316YLM3_9BASI</name>
<protein>
    <recommendedName>
        <fullName evidence="6">Small ribosomal subunit protein uS5m</fullName>
    </recommendedName>
    <alternativeName>
        <fullName evidence="7">28S ribosomal protein S5, mitochondrial</fullName>
    </alternativeName>
</protein>